<dbReference type="EMBL" id="JAUJYO010000001">
    <property type="protein sequence ID" value="KAK1326749.1"/>
    <property type="molecule type" value="Genomic_DNA"/>
</dbReference>
<evidence type="ECO:0000313" key="5">
    <source>
        <dbReference type="Proteomes" id="UP001180020"/>
    </source>
</evidence>
<feature type="region of interest" description="Disordered" evidence="3">
    <location>
        <begin position="94"/>
        <end position="174"/>
    </location>
</feature>
<feature type="compositionally biased region" description="Polar residues" evidence="3">
    <location>
        <begin position="123"/>
        <end position="132"/>
    </location>
</feature>
<feature type="compositionally biased region" description="Basic and acidic residues" evidence="3">
    <location>
        <begin position="111"/>
        <end position="122"/>
    </location>
</feature>
<dbReference type="PANTHER" id="PTHR46935:SF1">
    <property type="entry name" value="OS01G0674700 PROTEIN"/>
    <property type="match status" value="1"/>
</dbReference>
<dbReference type="InterPro" id="IPR011990">
    <property type="entry name" value="TPR-like_helical_dom_sf"/>
</dbReference>
<proteinExistence type="predicted"/>
<dbReference type="InterPro" id="IPR020845">
    <property type="entry name" value="AMP-binding_CS"/>
</dbReference>
<evidence type="ECO:0000313" key="4">
    <source>
        <dbReference type="EMBL" id="KAK1326749.1"/>
    </source>
</evidence>
<comment type="caution">
    <text evidence="4">The sequence shown here is derived from an EMBL/GenBank/DDBJ whole genome shotgun (WGS) entry which is preliminary data.</text>
</comment>
<reference evidence="4" key="1">
    <citation type="journal article" date="2023" name="Nat. Commun.">
        <title>Diploid and tetraploid genomes of Acorus and the evolution of monocots.</title>
        <authorList>
            <person name="Ma L."/>
            <person name="Liu K.W."/>
            <person name="Li Z."/>
            <person name="Hsiao Y.Y."/>
            <person name="Qi Y."/>
            <person name="Fu T."/>
            <person name="Tang G.D."/>
            <person name="Zhang D."/>
            <person name="Sun W.H."/>
            <person name="Liu D.K."/>
            <person name="Li Y."/>
            <person name="Chen G.Z."/>
            <person name="Liu X.D."/>
            <person name="Liao X.Y."/>
            <person name="Jiang Y.T."/>
            <person name="Yu X."/>
            <person name="Hao Y."/>
            <person name="Huang J."/>
            <person name="Zhao X.W."/>
            <person name="Ke S."/>
            <person name="Chen Y.Y."/>
            <person name="Wu W.L."/>
            <person name="Hsu J.L."/>
            <person name="Lin Y.F."/>
            <person name="Huang M.D."/>
            <person name="Li C.Y."/>
            <person name="Huang L."/>
            <person name="Wang Z.W."/>
            <person name="Zhao X."/>
            <person name="Zhong W.Y."/>
            <person name="Peng D.H."/>
            <person name="Ahmad S."/>
            <person name="Lan S."/>
            <person name="Zhang J.S."/>
            <person name="Tsai W.C."/>
            <person name="Van de Peer Y."/>
            <person name="Liu Z.J."/>
        </authorList>
    </citation>
    <scope>NUCLEOTIDE SEQUENCE</scope>
    <source>
        <strain evidence="4">CP</strain>
    </source>
</reference>
<gene>
    <name evidence="4" type="ORF">QJS10_CPA01g00680</name>
</gene>
<reference evidence="4" key="2">
    <citation type="submission" date="2023-06" db="EMBL/GenBank/DDBJ databases">
        <authorList>
            <person name="Ma L."/>
            <person name="Liu K.-W."/>
            <person name="Li Z."/>
            <person name="Hsiao Y.-Y."/>
            <person name="Qi Y."/>
            <person name="Fu T."/>
            <person name="Tang G."/>
            <person name="Zhang D."/>
            <person name="Sun W.-H."/>
            <person name="Liu D.-K."/>
            <person name="Li Y."/>
            <person name="Chen G.-Z."/>
            <person name="Liu X.-D."/>
            <person name="Liao X.-Y."/>
            <person name="Jiang Y.-T."/>
            <person name="Yu X."/>
            <person name="Hao Y."/>
            <person name="Huang J."/>
            <person name="Zhao X.-W."/>
            <person name="Ke S."/>
            <person name="Chen Y.-Y."/>
            <person name="Wu W.-L."/>
            <person name="Hsu J.-L."/>
            <person name="Lin Y.-F."/>
            <person name="Huang M.-D."/>
            <person name="Li C.-Y."/>
            <person name="Huang L."/>
            <person name="Wang Z.-W."/>
            <person name="Zhao X."/>
            <person name="Zhong W.-Y."/>
            <person name="Peng D.-H."/>
            <person name="Ahmad S."/>
            <person name="Lan S."/>
            <person name="Zhang J.-S."/>
            <person name="Tsai W.-C."/>
            <person name="Van De Peer Y."/>
            <person name="Liu Z.-J."/>
        </authorList>
    </citation>
    <scope>NUCLEOTIDE SEQUENCE</scope>
    <source>
        <strain evidence="4">CP</strain>
        <tissue evidence="4">Leaves</tissue>
    </source>
</reference>
<accession>A0AAV9FLV6</accession>
<dbReference type="GO" id="GO:0009507">
    <property type="term" value="C:chloroplast"/>
    <property type="evidence" value="ECO:0007669"/>
    <property type="project" value="TreeGrafter"/>
</dbReference>
<dbReference type="Pfam" id="PF13041">
    <property type="entry name" value="PPR_2"/>
    <property type="match status" value="1"/>
</dbReference>
<sequence>MLVSNLRMGTFNFDQKLIFHFKSPCKPYRVPEFSISRKPICSITFHAKKNWSFDSRRPTCRIPNALPINTGSLDKEFKFEPNFDDYVKAMESARSGSDKHLGKSVDGLQDNESKDDSSRTDGVDSSDSSCGKSDNGIRGETSGGGWGLVEGIMGTSGSESVPKGSDVVLGGGHGVGLRRTSSRFGERNIKDHPEKRNYEDRYYGQFESSTRQNEKKQLRQNGTMERDVVDGVEMGISRCGGSSDKTNAKVSAGRFGVYKRESRKFYGGKADERQSRPEVDRSIWDKGSGRRLIYRRWHESILKDNEAGITGRGVNRMELEKDIIDHDTERFKWQREGLETEQVRRRLNEAPQRLWRRTEKSDAYKTSTSLSLATVDDFDADYNDRAAFKSFEVFTDVRNKRRVSRMELEDRIQKLAKWLNGTDINMPQWQFSKMIHSAKIRFTDHSILRVIQILGDLGNWQRVLQVVEWLQSHQRFESYKSRYIYTTVLNVLGKAKRPVEALNVFHAMRQELSSYPDLAAYHCIAVILGQAGYMKELFDVIDCMRSTPKKKFKLGVLQKWDPRLEPDLVVYNAVLNACVQRKQWEGAFWVLQQLKQQFIQPSSTTYGLVMEVMLVCEKV</sequence>
<evidence type="ECO:0000256" key="3">
    <source>
        <dbReference type="SAM" id="MobiDB-lite"/>
    </source>
</evidence>
<dbReference type="NCBIfam" id="TIGR00756">
    <property type="entry name" value="PPR"/>
    <property type="match status" value="2"/>
</dbReference>
<keyword evidence="1" id="KW-0677">Repeat</keyword>
<name>A0AAV9FLV6_ACOCL</name>
<dbReference type="FunFam" id="1.25.40.10:FF:000363">
    <property type="entry name" value="Pentatricopeptide repeat-containing protein"/>
    <property type="match status" value="1"/>
</dbReference>
<dbReference type="Proteomes" id="UP001180020">
    <property type="component" value="Unassembled WGS sequence"/>
</dbReference>
<evidence type="ECO:0000256" key="2">
    <source>
        <dbReference type="PROSITE-ProRule" id="PRU00708"/>
    </source>
</evidence>
<dbReference type="Pfam" id="PF01535">
    <property type="entry name" value="PPR"/>
    <property type="match status" value="1"/>
</dbReference>
<evidence type="ECO:0000256" key="1">
    <source>
        <dbReference type="ARBA" id="ARBA00022737"/>
    </source>
</evidence>
<dbReference type="PROSITE" id="PS00455">
    <property type="entry name" value="AMP_BINDING"/>
    <property type="match status" value="1"/>
</dbReference>
<dbReference type="PROSITE" id="PS51375">
    <property type="entry name" value="PPR"/>
    <property type="match status" value="1"/>
</dbReference>
<dbReference type="InterPro" id="IPR002885">
    <property type="entry name" value="PPR_rpt"/>
</dbReference>
<feature type="repeat" description="PPR" evidence="2">
    <location>
        <begin position="567"/>
        <end position="601"/>
    </location>
</feature>
<dbReference type="AlphaFoldDB" id="A0AAV9FLV6"/>
<dbReference type="GO" id="GO:0009658">
    <property type="term" value="P:chloroplast organization"/>
    <property type="evidence" value="ECO:0007669"/>
    <property type="project" value="InterPro"/>
</dbReference>
<protein>
    <submittedName>
        <fullName evidence="4">Pentatricopeptide repeat-containing protein</fullName>
    </submittedName>
</protein>
<keyword evidence="5" id="KW-1185">Reference proteome</keyword>
<dbReference type="Gene3D" id="1.25.40.10">
    <property type="entry name" value="Tetratricopeptide repeat domain"/>
    <property type="match status" value="1"/>
</dbReference>
<organism evidence="4 5">
    <name type="scientific">Acorus calamus</name>
    <name type="common">Sweet flag</name>
    <dbReference type="NCBI Taxonomy" id="4465"/>
    <lineage>
        <taxon>Eukaryota</taxon>
        <taxon>Viridiplantae</taxon>
        <taxon>Streptophyta</taxon>
        <taxon>Embryophyta</taxon>
        <taxon>Tracheophyta</taxon>
        <taxon>Spermatophyta</taxon>
        <taxon>Magnoliopsida</taxon>
        <taxon>Liliopsida</taxon>
        <taxon>Acoraceae</taxon>
        <taxon>Acorus</taxon>
    </lineage>
</organism>
<dbReference type="InterPro" id="IPR044645">
    <property type="entry name" value="DG1/EMB2279-like"/>
</dbReference>
<dbReference type="PANTHER" id="PTHR46935">
    <property type="entry name" value="OS01G0674700 PROTEIN"/>
    <property type="match status" value="1"/>
</dbReference>